<reference evidence="1" key="2">
    <citation type="submission" date="2020-09" db="EMBL/GenBank/DDBJ databases">
        <authorList>
            <person name="Sun Q."/>
            <person name="Zhou Y."/>
        </authorList>
    </citation>
    <scope>NUCLEOTIDE SEQUENCE</scope>
    <source>
        <strain evidence="1">CGMCC 1.12726</strain>
    </source>
</reference>
<reference evidence="1" key="1">
    <citation type="journal article" date="2014" name="Int. J. Syst. Evol. Microbiol.">
        <title>Complete genome sequence of Corynebacterium casei LMG S-19264T (=DSM 44701T), isolated from a smear-ripened cheese.</title>
        <authorList>
            <consortium name="US DOE Joint Genome Institute (JGI-PGF)"/>
            <person name="Walter F."/>
            <person name="Albersmeier A."/>
            <person name="Kalinowski J."/>
            <person name="Ruckert C."/>
        </authorList>
    </citation>
    <scope>NUCLEOTIDE SEQUENCE</scope>
    <source>
        <strain evidence="1">CGMCC 1.12726</strain>
    </source>
</reference>
<dbReference type="RefSeq" id="WP_188446623.1">
    <property type="nucleotide sequence ID" value="NZ_BMFO01000001.1"/>
</dbReference>
<dbReference type="Proteomes" id="UP000632858">
    <property type="component" value="Unassembled WGS sequence"/>
</dbReference>
<comment type="caution">
    <text evidence="1">The sequence shown here is derived from an EMBL/GenBank/DDBJ whole genome shotgun (WGS) entry which is preliminary data.</text>
</comment>
<accession>A0A917CD86</accession>
<name>A0A917CD86_9GAMM</name>
<organism evidence="1 2">
    <name type="scientific">Arenimonas maotaiensis</name>
    <dbReference type="NCBI Taxonomy" id="1446479"/>
    <lineage>
        <taxon>Bacteria</taxon>
        <taxon>Pseudomonadati</taxon>
        <taxon>Pseudomonadota</taxon>
        <taxon>Gammaproteobacteria</taxon>
        <taxon>Lysobacterales</taxon>
        <taxon>Lysobacteraceae</taxon>
        <taxon>Arenimonas</taxon>
    </lineage>
</organism>
<sequence>MDEYDDLPEYLIVSEQWWLARPEHLLVWARLRVTENGVAFVFDSKGETLAFESEDIARAALMDADFRSFDGMDEDDADSLGLWLEELEPPQGDNDEDLLPQMIKTIGPRH</sequence>
<keyword evidence="2" id="KW-1185">Reference proteome</keyword>
<evidence type="ECO:0000313" key="2">
    <source>
        <dbReference type="Proteomes" id="UP000632858"/>
    </source>
</evidence>
<proteinExistence type="predicted"/>
<dbReference type="AlphaFoldDB" id="A0A917CD86"/>
<protein>
    <submittedName>
        <fullName evidence="1">Uncharacterized protein</fullName>
    </submittedName>
</protein>
<gene>
    <name evidence="1" type="ORF">GCM10010960_01050</name>
</gene>
<dbReference type="EMBL" id="BMFO01000001">
    <property type="protein sequence ID" value="GGF82737.1"/>
    <property type="molecule type" value="Genomic_DNA"/>
</dbReference>
<evidence type="ECO:0000313" key="1">
    <source>
        <dbReference type="EMBL" id="GGF82737.1"/>
    </source>
</evidence>